<dbReference type="HOGENOM" id="CLU_029328_0_0_9"/>
<evidence type="ECO:0000259" key="1">
    <source>
        <dbReference type="Pfam" id="PF13175"/>
    </source>
</evidence>
<accession>B7JSK1</accession>
<evidence type="ECO:0000313" key="2">
    <source>
        <dbReference type="EMBL" id="ACK90133.1"/>
    </source>
</evidence>
<dbReference type="Proteomes" id="UP000001363">
    <property type="component" value="Chromosome"/>
</dbReference>
<evidence type="ECO:0000313" key="3">
    <source>
        <dbReference type="Proteomes" id="UP000001363"/>
    </source>
</evidence>
<dbReference type="KEGG" id="bcu:BCAH820_1018"/>
<dbReference type="InterPro" id="IPR027417">
    <property type="entry name" value="P-loop_NTPase"/>
</dbReference>
<dbReference type="PANTHER" id="PTHR32182">
    <property type="entry name" value="DNA REPLICATION AND REPAIR PROTEIN RECF"/>
    <property type="match status" value="1"/>
</dbReference>
<organism evidence="2 3">
    <name type="scientific">Bacillus cereus (strain AH820)</name>
    <dbReference type="NCBI Taxonomy" id="405535"/>
    <lineage>
        <taxon>Bacteria</taxon>
        <taxon>Bacillati</taxon>
        <taxon>Bacillota</taxon>
        <taxon>Bacilli</taxon>
        <taxon>Bacillales</taxon>
        <taxon>Bacillaceae</taxon>
        <taxon>Bacillus</taxon>
        <taxon>Bacillus cereus group</taxon>
    </lineage>
</organism>
<dbReference type="InterPro" id="IPR041685">
    <property type="entry name" value="AAA_GajA/Old/RecF-like"/>
</dbReference>
<dbReference type="Gene3D" id="3.40.50.300">
    <property type="entry name" value="P-loop containing nucleotide triphosphate hydrolases"/>
    <property type="match status" value="1"/>
</dbReference>
<gene>
    <name evidence="2" type="ordered locus">BCAH820_1018</name>
</gene>
<dbReference type="AlphaFoldDB" id="B7JSK1"/>
<name>B7JSK1_BACC0</name>
<protein>
    <recommendedName>
        <fullName evidence="1">Endonuclease GajA/Old nuclease/RecF-like AAA domain-containing protein</fullName>
    </recommendedName>
</protein>
<feature type="domain" description="Endonuclease GajA/Old nuclease/RecF-like AAA" evidence="1">
    <location>
        <begin position="60"/>
        <end position="468"/>
    </location>
</feature>
<sequence length="606" mass="71308">MQILFIWFQKYKKLNNFQANLGGNYSFYYDNKDTLTVKNNDIYICDFFKDSIENKNIYNLDISAIVGDNGSGKSTILDFLVELMLDDNVNDYIIIYSQHGKLYKDFRFQHNLYIDYQTKDNVNIKTKNFYNPNHLTMLFSNIFDVRYLNSGFSEDSEEFINLSTNALLSRHEKATDFMYEELQRQIFVVNKYNKRFNINHVIQLPKKIKIENKEAINSQNILTNFLEHAEIKIFNCKNLRESSGFKTKFQFNFLASYITEVKSILIDAELVLTDQELQKIINSSIKMAKSENNFFIILKDNLNTLATKLHLRLDFLDQIKSLSHDYLQLYNSFINLKINLNEYTKIDYNTGEDIWEGYIEIDSTLPDSKNFIDLYIEKFSHSDFLKFSWLEMSSGQFSFLTLFSRFCYAIEQINNKQKYNSYLLLIDEGDLYFHPQLQKDWLYHFIKIIDVIFNGSIQVILTTHSPFVLSDIPNTNVTFLSGEFKIGHNFIEGLDGSPRTFAANISELLSNSFFIKEGLIGKFAKERINNCIRWLLTASPSEVFEKRKQLLKFIDLIGEPILRNKVHDIYQSKLKLFETQDLVNLIELFEVKIKELKKLTNEVEDD</sequence>
<dbReference type="Pfam" id="PF13175">
    <property type="entry name" value="AAA_15"/>
    <property type="match status" value="1"/>
</dbReference>
<dbReference type="EMBL" id="CP001283">
    <property type="protein sequence ID" value="ACK90133.1"/>
    <property type="molecule type" value="Genomic_DNA"/>
</dbReference>
<dbReference type="GO" id="GO:0006302">
    <property type="term" value="P:double-strand break repair"/>
    <property type="evidence" value="ECO:0007669"/>
    <property type="project" value="TreeGrafter"/>
</dbReference>
<proteinExistence type="predicted"/>
<dbReference type="SUPFAM" id="SSF52540">
    <property type="entry name" value="P-loop containing nucleoside triphosphate hydrolases"/>
    <property type="match status" value="1"/>
</dbReference>
<dbReference type="GO" id="GO:0000731">
    <property type="term" value="P:DNA synthesis involved in DNA repair"/>
    <property type="evidence" value="ECO:0007669"/>
    <property type="project" value="TreeGrafter"/>
</dbReference>
<dbReference type="RefSeq" id="WP_001166223.1">
    <property type="nucleotide sequence ID" value="NC_011773.1"/>
</dbReference>
<dbReference type="PANTHER" id="PTHR32182:SF0">
    <property type="entry name" value="DNA REPLICATION AND REPAIR PROTEIN RECF"/>
    <property type="match status" value="1"/>
</dbReference>
<reference evidence="2 3" key="1">
    <citation type="submission" date="2008-10" db="EMBL/GenBank/DDBJ databases">
        <title>Genome sequence of Bacillus cereus AH820.</title>
        <authorList>
            <person name="Dodson R.J."/>
            <person name="Durkin A.S."/>
            <person name="Rosovitz M.J."/>
            <person name="Rasko D.A."/>
            <person name="Hoffmaster A."/>
            <person name="Ravel J."/>
            <person name="Sutton G."/>
        </authorList>
    </citation>
    <scope>NUCLEOTIDE SEQUENCE [LARGE SCALE GENOMIC DNA]</scope>
    <source>
        <strain evidence="2 3">AH820</strain>
    </source>
</reference>